<accession>A0A4R2T7C2</accession>
<gene>
    <name evidence="2" type="ORF">EDD79_104032</name>
</gene>
<sequence>MINSKRKHLLLGFACALVSFMLLFIGIKYAAKNQINSSNILAYAIFSVMVGSAAGLFSFFKLKISLYTFLACMFIGFFEMIRAFVSGMTGWGDLIGVMSLIMWSIIGIVAGIFFELSFHLYKKYKK</sequence>
<feature type="transmembrane region" description="Helical" evidence="1">
    <location>
        <begin position="66"/>
        <end position="85"/>
    </location>
</feature>
<comment type="caution">
    <text evidence="2">The sequence shown here is derived from an EMBL/GenBank/DDBJ whole genome shotgun (WGS) entry which is preliminary data.</text>
</comment>
<proteinExistence type="predicted"/>
<keyword evidence="1" id="KW-0812">Transmembrane</keyword>
<reference evidence="2 3" key="1">
    <citation type="submission" date="2019-03" db="EMBL/GenBank/DDBJ databases">
        <title>Genomic Encyclopedia of Type Strains, Phase IV (KMG-IV): sequencing the most valuable type-strain genomes for metagenomic binning, comparative biology and taxonomic classification.</title>
        <authorList>
            <person name="Goeker M."/>
        </authorList>
    </citation>
    <scope>NUCLEOTIDE SEQUENCE [LARGE SCALE GENOMIC DNA]</scope>
    <source>
        <strain evidence="2 3">DSM 100013</strain>
    </source>
</reference>
<feature type="transmembrane region" description="Helical" evidence="1">
    <location>
        <begin position="97"/>
        <end position="121"/>
    </location>
</feature>
<dbReference type="OrthoDB" id="2968236at2"/>
<keyword evidence="3" id="KW-1185">Reference proteome</keyword>
<organism evidence="2 3">
    <name type="scientific">Serpentinicella alkaliphila</name>
    <dbReference type="NCBI Taxonomy" id="1734049"/>
    <lineage>
        <taxon>Bacteria</taxon>
        <taxon>Bacillati</taxon>
        <taxon>Bacillota</taxon>
        <taxon>Clostridia</taxon>
        <taxon>Peptostreptococcales</taxon>
        <taxon>Natronincolaceae</taxon>
        <taxon>Serpentinicella</taxon>
    </lineage>
</organism>
<dbReference type="AlphaFoldDB" id="A0A4R2T7C2"/>
<evidence type="ECO:0000256" key="1">
    <source>
        <dbReference type="SAM" id="Phobius"/>
    </source>
</evidence>
<evidence type="ECO:0000313" key="2">
    <source>
        <dbReference type="EMBL" id="TCP98450.1"/>
    </source>
</evidence>
<dbReference type="EMBL" id="SLYC01000040">
    <property type="protein sequence ID" value="TCP98450.1"/>
    <property type="molecule type" value="Genomic_DNA"/>
</dbReference>
<feature type="transmembrane region" description="Helical" evidence="1">
    <location>
        <begin position="40"/>
        <end position="59"/>
    </location>
</feature>
<keyword evidence="1" id="KW-1133">Transmembrane helix</keyword>
<evidence type="ECO:0000313" key="3">
    <source>
        <dbReference type="Proteomes" id="UP000295504"/>
    </source>
</evidence>
<dbReference type="Proteomes" id="UP000295504">
    <property type="component" value="Unassembled WGS sequence"/>
</dbReference>
<protein>
    <submittedName>
        <fullName evidence="2">Uncharacterized protein</fullName>
    </submittedName>
</protein>
<keyword evidence="1" id="KW-0472">Membrane</keyword>
<dbReference type="RefSeq" id="WP_132849356.1">
    <property type="nucleotide sequence ID" value="NZ_CP058648.1"/>
</dbReference>
<name>A0A4R2T7C2_9FIRM</name>